<evidence type="ECO:0000313" key="3">
    <source>
        <dbReference type="Proteomes" id="UP000005272"/>
    </source>
</evidence>
<evidence type="ECO:0000313" key="2">
    <source>
        <dbReference type="EMBL" id="EHU50422.1"/>
    </source>
</evidence>
<keyword evidence="1" id="KW-0812">Transmembrane</keyword>
<comment type="caution">
    <text evidence="2">The sequence shown here is derived from an EMBL/GenBank/DDBJ whole genome shotgun (WGS) entry which is preliminary data.</text>
</comment>
<dbReference type="AlphaFoldDB" id="A0A828UDL2"/>
<reference evidence="2 3" key="1">
    <citation type="journal article" date="2012" name="J. Bacteriol.">
        <title>Draft Genome Sequences of the Diarrheagenic Escherichia coli Collection.</title>
        <authorList>
            <person name="Hazen T.H."/>
            <person name="Sahl J.W."/>
            <person name="Redman J.C."/>
            <person name="Morris C.R."/>
            <person name="Daugherty S.C."/>
            <person name="Chibucos M.C."/>
            <person name="Sengamalay N.A."/>
            <person name="Fraser-Liggett C.M."/>
            <person name="Steinsland H."/>
            <person name="Whittam T.S."/>
            <person name="Whittam B."/>
            <person name="Manning S.D."/>
            <person name="Rasko D.A."/>
        </authorList>
    </citation>
    <scope>NUCLEOTIDE SEQUENCE [LARGE SCALE GENOMIC DNA]</scope>
    <source>
        <strain evidence="2 3">DEC2D</strain>
    </source>
</reference>
<evidence type="ECO:0000256" key="1">
    <source>
        <dbReference type="SAM" id="Phobius"/>
    </source>
</evidence>
<keyword evidence="1" id="KW-0472">Membrane</keyword>
<keyword evidence="1" id="KW-1133">Transmembrane helix</keyword>
<protein>
    <submittedName>
        <fullName evidence="2">Putative membrane protein</fullName>
    </submittedName>
</protein>
<accession>A0A828UDL2</accession>
<gene>
    <name evidence="2" type="ORF">ECDEC2D_5119</name>
</gene>
<sequence length="38" mass="4138">MLPSKAEALLAMNPLVAAIIVCNLDMPSFTFLFSIELL</sequence>
<dbReference type="EMBL" id="AIFC01000001">
    <property type="protein sequence ID" value="EHU50422.1"/>
    <property type="molecule type" value="Genomic_DNA"/>
</dbReference>
<proteinExistence type="predicted"/>
<organism evidence="2 3">
    <name type="scientific">Escherichia coli DEC2D</name>
    <dbReference type="NCBI Taxonomy" id="868141"/>
    <lineage>
        <taxon>Bacteria</taxon>
        <taxon>Pseudomonadati</taxon>
        <taxon>Pseudomonadota</taxon>
        <taxon>Gammaproteobacteria</taxon>
        <taxon>Enterobacterales</taxon>
        <taxon>Enterobacteriaceae</taxon>
        <taxon>Escherichia</taxon>
    </lineage>
</organism>
<feature type="transmembrane region" description="Helical" evidence="1">
    <location>
        <begin position="15"/>
        <end position="35"/>
    </location>
</feature>
<name>A0A828UDL2_ECOLX</name>
<dbReference type="Proteomes" id="UP000005272">
    <property type="component" value="Unassembled WGS sequence"/>
</dbReference>